<evidence type="ECO:0000256" key="1">
    <source>
        <dbReference type="ARBA" id="ARBA00022491"/>
    </source>
</evidence>
<evidence type="ECO:0000259" key="5">
    <source>
        <dbReference type="PROSITE" id="PS50932"/>
    </source>
</evidence>
<dbReference type="AlphaFoldDB" id="A0A1G7HM05"/>
<dbReference type="InterPro" id="IPR028082">
    <property type="entry name" value="Peripla_BP_I"/>
</dbReference>
<dbReference type="GO" id="GO:0000976">
    <property type="term" value="F:transcription cis-regulatory region binding"/>
    <property type="evidence" value="ECO:0007669"/>
    <property type="project" value="TreeGrafter"/>
</dbReference>
<proteinExistence type="predicted"/>
<dbReference type="PANTHER" id="PTHR30146:SF151">
    <property type="entry name" value="HTH-TYPE TRANSCRIPTIONAL REPRESSOR CYTR"/>
    <property type="match status" value="1"/>
</dbReference>
<dbReference type="CDD" id="cd01392">
    <property type="entry name" value="HTH_LacI"/>
    <property type="match status" value="1"/>
</dbReference>
<dbReference type="InterPro" id="IPR046335">
    <property type="entry name" value="LacI/GalR-like_sensor"/>
</dbReference>
<dbReference type="OrthoDB" id="234496at2"/>
<keyword evidence="3" id="KW-0238">DNA-binding</keyword>
<dbReference type="Gene3D" id="1.10.260.40">
    <property type="entry name" value="lambda repressor-like DNA-binding domains"/>
    <property type="match status" value="1"/>
</dbReference>
<dbReference type="Proteomes" id="UP000198994">
    <property type="component" value="Unassembled WGS sequence"/>
</dbReference>
<evidence type="ECO:0000256" key="2">
    <source>
        <dbReference type="ARBA" id="ARBA00023015"/>
    </source>
</evidence>
<sequence>MNKQIEATRRRVTVKDVARVAGVSAGTVSNAISGKRKVDHETRARIDKAIKELGYVPNLAARGMRTGRANTIAIFSSMPTAVAAGSARLGFLMEVAASAAVAALERNVALVLVPPIEHPETALGTIPFDGAIVVEPEVDDPYWKVLRDRGVPVVIIGPPPEAPAPAVRVDHATIATMLIGHLLDCGAREIPLIVGRSQRQSNRVFRETYEARMAAEGLPARVIEVSEAEGELGAEAALLAELDAGRSMDGVLAPIDSMAAGAMAALHARGLRVPQDVRVATRYDGFRARSQTPALTALNLRLDEMAQLATTALLDQLEGMSEPVYLDAPAPELVVRGSTVPRD</sequence>
<dbReference type="SUPFAM" id="SSF53822">
    <property type="entry name" value="Periplasmic binding protein-like I"/>
    <property type="match status" value="1"/>
</dbReference>
<gene>
    <name evidence="6" type="ORF">SAMN04488105_11141</name>
</gene>
<dbReference type="PANTHER" id="PTHR30146">
    <property type="entry name" value="LACI-RELATED TRANSCRIPTIONAL REPRESSOR"/>
    <property type="match status" value="1"/>
</dbReference>
<evidence type="ECO:0000313" key="6">
    <source>
        <dbReference type="EMBL" id="SDF01304.1"/>
    </source>
</evidence>
<dbReference type="InterPro" id="IPR000843">
    <property type="entry name" value="HTH_LacI"/>
</dbReference>
<accession>A0A1G7HM05</accession>
<evidence type="ECO:0000256" key="3">
    <source>
        <dbReference type="ARBA" id="ARBA00023125"/>
    </source>
</evidence>
<dbReference type="Gene3D" id="3.40.50.2300">
    <property type="match status" value="2"/>
</dbReference>
<dbReference type="SUPFAM" id="SSF47413">
    <property type="entry name" value="lambda repressor-like DNA-binding domains"/>
    <property type="match status" value="1"/>
</dbReference>
<keyword evidence="4" id="KW-0804">Transcription</keyword>
<dbReference type="Pfam" id="PF00356">
    <property type="entry name" value="LacI"/>
    <property type="match status" value="1"/>
</dbReference>
<protein>
    <submittedName>
        <fullName evidence="6">Transcriptional regulator, LacI family</fullName>
    </submittedName>
</protein>
<dbReference type="GO" id="GO:0003700">
    <property type="term" value="F:DNA-binding transcription factor activity"/>
    <property type="evidence" value="ECO:0007669"/>
    <property type="project" value="TreeGrafter"/>
</dbReference>
<dbReference type="Pfam" id="PF13377">
    <property type="entry name" value="Peripla_BP_3"/>
    <property type="match status" value="1"/>
</dbReference>
<dbReference type="InterPro" id="IPR010982">
    <property type="entry name" value="Lambda_DNA-bd_dom_sf"/>
</dbReference>
<evidence type="ECO:0000256" key="4">
    <source>
        <dbReference type="ARBA" id="ARBA00023163"/>
    </source>
</evidence>
<keyword evidence="2" id="KW-0805">Transcription regulation</keyword>
<dbReference type="STRING" id="282683.SAMN04488105_11141"/>
<reference evidence="7" key="1">
    <citation type="submission" date="2016-10" db="EMBL/GenBank/DDBJ databases">
        <authorList>
            <person name="Varghese N."/>
            <person name="Submissions S."/>
        </authorList>
    </citation>
    <scope>NUCLEOTIDE SEQUENCE [LARGE SCALE GENOMIC DNA]</scope>
    <source>
        <strain evidence="7">DSM 10146</strain>
    </source>
</reference>
<dbReference type="SMART" id="SM00354">
    <property type="entry name" value="HTH_LACI"/>
    <property type="match status" value="1"/>
</dbReference>
<keyword evidence="1" id="KW-0678">Repressor</keyword>
<keyword evidence="7" id="KW-1185">Reference proteome</keyword>
<feature type="domain" description="HTH lacI-type" evidence="5">
    <location>
        <begin position="12"/>
        <end position="66"/>
    </location>
</feature>
<name>A0A1G7HM05_9RHOB</name>
<dbReference type="PROSITE" id="PS00356">
    <property type="entry name" value="HTH_LACI_1"/>
    <property type="match status" value="1"/>
</dbReference>
<evidence type="ECO:0000313" key="7">
    <source>
        <dbReference type="Proteomes" id="UP000198994"/>
    </source>
</evidence>
<dbReference type="PROSITE" id="PS50932">
    <property type="entry name" value="HTH_LACI_2"/>
    <property type="match status" value="1"/>
</dbReference>
<organism evidence="6 7">
    <name type="scientific">Salipiger thiooxidans</name>
    <dbReference type="NCBI Taxonomy" id="282683"/>
    <lineage>
        <taxon>Bacteria</taxon>
        <taxon>Pseudomonadati</taxon>
        <taxon>Pseudomonadota</taxon>
        <taxon>Alphaproteobacteria</taxon>
        <taxon>Rhodobacterales</taxon>
        <taxon>Roseobacteraceae</taxon>
        <taxon>Salipiger</taxon>
    </lineage>
</organism>
<dbReference type="EMBL" id="FNAV01000011">
    <property type="protein sequence ID" value="SDF01304.1"/>
    <property type="molecule type" value="Genomic_DNA"/>
</dbReference>